<dbReference type="KEGG" id="tab:CIG75_17835"/>
<evidence type="ECO:0000313" key="2">
    <source>
        <dbReference type="Proteomes" id="UP000214688"/>
    </source>
</evidence>
<name>A0A223D5F5_9BACL</name>
<accession>A0A223D5F5</accession>
<dbReference type="Proteomes" id="UP000214688">
    <property type="component" value="Chromosome"/>
</dbReference>
<reference evidence="1 2" key="1">
    <citation type="journal article" date="2015" name="Int. J. Syst. Evol. Microbiol.">
        <title>Tumebacillus algifaecis sp. nov., isolated from decomposing algal scum.</title>
        <authorList>
            <person name="Wu Y.F."/>
            <person name="Zhang B."/>
            <person name="Xing P."/>
            <person name="Wu Q.L."/>
            <person name="Liu S.J."/>
        </authorList>
    </citation>
    <scope>NUCLEOTIDE SEQUENCE [LARGE SCALE GENOMIC DNA]</scope>
    <source>
        <strain evidence="1 2">THMBR28</strain>
    </source>
</reference>
<gene>
    <name evidence="1" type="ORF">CIG75_17835</name>
</gene>
<dbReference type="AlphaFoldDB" id="A0A223D5F5"/>
<evidence type="ECO:0000313" key="1">
    <source>
        <dbReference type="EMBL" id="ASS76646.1"/>
    </source>
</evidence>
<dbReference type="EMBL" id="CP022657">
    <property type="protein sequence ID" value="ASS76646.1"/>
    <property type="molecule type" value="Genomic_DNA"/>
</dbReference>
<proteinExistence type="predicted"/>
<keyword evidence="2" id="KW-1185">Reference proteome</keyword>
<sequence>MHHDDILKTYDSDTGKTYVLQPSKQTTEADITDIHNLIAQLLVDDYMDTHTYNISGKQKDHSLMNISLSSRQRVKSHPMN</sequence>
<organism evidence="1 2">
    <name type="scientific">Tumebacillus algifaecis</name>
    <dbReference type="NCBI Taxonomy" id="1214604"/>
    <lineage>
        <taxon>Bacteria</taxon>
        <taxon>Bacillati</taxon>
        <taxon>Bacillota</taxon>
        <taxon>Bacilli</taxon>
        <taxon>Bacillales</taxon>
        <taxon>Alicyclobacillaceae</taxon>
        <taxon>Tumebacillus</taxon>
    </lineage>
</organism>
<protein>
    <submittedName>
        <fullName evidence="1">Uncharacterized protein</fullName>
    </submittedName>
</protein>